<reference evidence="2" key="1">
    <citation type="submission" date="2025-08" db="UniProtKB">
        <authorList>
            <consortium name="Ensembl"/>
        </authorList>
    </citation>
    <scope>IDENTIFICATION</scope>
</reference>
<name>A0A3Q2Y345_HIPCM</name>
<dbReference type="Ensembl" id="ENSHCOT00000026520.1">
    <property type="protein sequence ID" value="ENSHCOP00000011342.1"/>
    <property type="gene ID" value="ENSHCOG00000014137.1"/>
</dbReference>
<reference evidence="2" key="2">
    <citation type="submission" date="2025-09" db="UniProtKB">
        <authorList>
            <consortium name="Ensembl"/>
        </authorList>
    </citation>
    <scope>IDENTIFICATION</scope>
</reference>
<keyword evidence="3" id="KW-1185">Reference proteome</keyword>
<protein>
    <recommendedName>
        <fullName evidence="1">DUF4743 domain-containing protein</fullName>
    </recommendedName>
</protein>
<evidence type="ECO:0000259" key="1">
    <source>
        <dbReference type="Pfam" id="PF15916"/>
    </source>
</evidence>
<evidence type="ECO:0000313" key="2">
    <source>
        <dbReference type="Ensembl" id="ENSHCOP00000011342.1"/>
    </source>
</evidence>
<dbReference type="Gene3D" id="3.30.750.160">
    <property type="match status" value="1"/>
</dbReference>
<proteinExistence type="predicted"/>
<evidence type="ECO:0000313" key="3">
    <source>
        <dbReference type="Proteomes" id="UP000264820"/>
    </source>
</evidence>
<dbReference type="InterPro" id="IPR031804">
    <property type="entry name" value="DUF4743"/>
</dbReference>
<dbReference type="OMA" id="CVEKHIT"/>
<accession>A0A3Q2Y345</accession>
<dbReference type="GeneTree" id="ENSGT01010000223737"/>
<dbReference type="Pfam" id="PF15916">
    <property type="entry name" value="DUF4743"/>
    <property type="match status" value="1"/>
</dbReference>
<dbReference type="Proteomes" id="UP000264820">
    <property type="component" value="Unplaced"/>
</dbReference>
<organism evidence="2 3">
    <name type="scientific">Hippocampus comes</name>
    <name type="common">Tiger tail seahorse</name>
    <dbReference type="NCBI Taxonomy" id="109280"/>
    <lineage>
        <taxon>Eukaryota</taxon>
        <taxon>Metazoa</taxon>
        <taxon>Chordata</taxon>
        <taxon>Craniata</taxon>
        <taxon>Vertebrata</taxon>
        <taxon>Euteleostomi</taxon>
        <taxon>Actinopterygii</taxon>
        <taxon>Neopterygii</taxon>
        <taxon>Teleostei</taxon>
        <taxon>Neoteleostei</taxon>
        <taxon>Acanthomorphata</taxon>
        <taxon>Syngnathiaria</taxon>
        <taxon>Syngnathiformes</taxon>
        <taxon>Syngnathoidei</taxon>
        <taxon>Syngnathidae</taxon>
        <taxon>Hippocampus</taxon>
    </lineage>
</organism>
<feature type="domain" description="DUF4743" evidence="1">
    <location>
        <begin position="4"/>
        <end position="101"/>
    </location>
</feature>
<dbReference type="STRING" id="109280.ENSHCOP00000011342"/>
<dbReference type="AlphaFoldDB" id="A0A3Q2Y345"/>
<sequence>MFAGSGRANCLRFEVNGIKVGWIAPHVTALLARYGDVFQPPLGGALSLSEAVADVLSNLRRDPSLRCLKGWRDERFNVIGKFSDPPVMWMERAATSLFGVKCYGVHINGYTVSETGDLCMWLARRSPTKPTYPGRLDNMVSTNGSQPAAQMNTLAIQCVEKHITGRTGTGEEELCVIFLLNLSAFPLNKDNERQTIST</sequence>